<feature type="domain" description="N-acetyltransferase" evidence="3">
    <location>
        <begin position="1"/>
        <end position="155"/>
    </location>
</feature>
<name>A0ABP8IDA1_9BACT</name>
<dbReference type="PANTHER" id="PTHR43072">
    <property type="entry name" value="N-ACETYLTRANSFERASE"/>
    <property type="match status" value="1"/>
</dbReference>
<keyword evidence="5" id="KW-1185">Reference proteome</keyword>
<keyword evidence="2" id="KW-0012">Acyltransferase</keyword>
<dbReference type="RefSeq" id="WP_345235904.1">
    <property type="nucleotide sequence ID" value="NZ_BAABGZ010000020.1"/>
</dbReference>
<evidence type="ECO:0000313" key="4">
    <source>
        <dbReference type="EMBL" id="GAA4356374.1"/>
    </source>
</evidence>
<evidence type="ECO:0000259" key="3">
    <source>
        <dbReference type="PROSITE" id="PS51186"/>
    </source>
</evidence>
<dbReference type="PANTHER" id="PTHR43072:SF23">
    <property type="entry name" value="UPF0039 PROTEIN C11D3.02C"/>
    <property type="match status" value="1"/>
</dbReference>
<reference evidence="5" key="1">
    <citation type="journal article" date="2019" name="Int. J. Syst. Evol. Microbiol.">
        <title>The Global Catalogue of Microorganisms (GCM) 10K type strain sequencing project: providing services to taxonomists for standard genome sequencing and annotation.</title>
        <authorList>
            <consortium name="The Broad Institute Genomics Platform"/>
            <consortium name="The Broad Institute Genome Sequencing Center for Infectious Disease"/>
            <person name="Wu L."/>
            <person name="Ma J."/>
        </authorList>
    </citation>
    <scope>NUCLEOTIDE SEQUENCE [LARGE SCALE GENOMIC DNA]</scope>
    <source>
        <strain evidence="5">JCM 17923</strain>
    </source>
</reference>
<dbReference type="InterPro" id="IPR000182">
    <property type="entry name" value="GNAT_dom"/>
</dbReference>
<evidence type="ECO:0000256" key="1">
    <source>
        <dbReference type="ARBA" id="ARBA00022679"/>
    </source>
</evidence>
<evidence type="ECO:0000313" key="5">
    <source>
        <dbReference type="Proteomes" id="UP001501153"/>
    </source>
</evidence>
<sequence length="182" mass="19133">MSIQALTPAHWPQVCAIYEQGIATSNATFTTSAPTWEAWDASHLAHSRLVATDEAQSGHVLGWAALSPVSGRCVYGGVAEVSVYLAAAARGRGLGQQLLAALVADSEANGIWTLQAGIFPENTASLRIHAAAGFREVGRRERIAQLHGVWRDTLLLERRSQVVGAGPVLYAAPAAQSGTAHA</sequence>
<dbReference type="Pfam" id="PF00583">
    <property type="entry name" value="Acetyltransf_1"/>
    <property type="match status" value="1"/>
</dbReference>
<gene>
    <name evidence="4" type="ORF">GCM10023185_20110</name>
</gene>
<dbReference type="PROSITE" id="PS51186">
    <property type="entry name" value="GNAT"/>
    <property type="match status" value="1"/>
</dbReference>
<dbReference type="EMBL" id="BAABGZ010000020">
    <property type="protein sequence ID" value="GAA4356374.1"/>
    <property type="molecule type" value="Genomic_DNA"/>
</dbReference>
<organism evidence="4 5">
    <name type="scientific">Hymenobacter saemangeumensis</name>
    <dbReference type="NCBI Taxonomy" id="1084522"/>
    <lineage>
        <taxon>Bacteria</taxon>
        <taxon>Pseudomonadati</taxon>
        <taxon>Bacteroidota</taxon>
        <taxon>Cytophagia</taxon>
        <taxon>Cytophagales</taxon>
        <taxon>Hymenobacteraceae</taxon>
        <taxon>Hymenobacter</taxon>
    </lineage>
</organism>
<protein>
    <submittedName>
        <fullName evidence="4">GNAT family N-acetyltransferase</fullName>
    </submittedName>
</protein>
<dbReference type="Proteomes" id="UP001501153">
    <property type="component" value="Unassembled WGS sequence"/>
</dbReference>
<proteinExistence type="predicted"/>
<dbReference type="SUPFAM" id="SSF55729">
    <property type="entry name" value="Acyl-CoA N-acyltransferases (Nat)"/>
    <property type="match status" value="1"/>
</dbReference>
<comment type="caution">
    <text evidence="4">The sequence shown here is derived from an EMBL/GenBank/DDBJ whole genome shotgun (WGS) entry which is preliminary data.</text>
</comment>
<keyword evidence="1" id="KW-0808">Transferase</keyword>
<evidence type="ECO:0000256" key="2">
    <source>
        <dbReference type="ARBA" id="ARBA00023315"/>
    </source>
</evidence>
<dbReference type="CDD" id="cd04301">
    <property type="entry name" value="NAT_SF"/>
    <property type="match status" value="1"/>
</dbReference>
<accession>A0ABP8IDA1</accession>
<dbReference type="InterPro" id="IPR016181">
    <property type="entry name" value="Acyl_CoA_acyltransferase"/>
</dbReference>
<dbReference type="Gene3D" id="3.40.630.30">
    <property type="match status" value="1"/>
</dbReference>